<reference evidence="2" key="1">
    <citation type="journal article" date="2013" name="Genetics">
        <title>The draft genome and transcriptome of Panagrellus redivivus are shaped by the harsh demands of a free-living lifestyle.</title>
        <authorList>
            <person name="Srinivasan J."/>
            <person name="Dillman A.R."/>
            <person name="Macchietto M.G."/>
            <person name="Heikkinen L."/>
            <person name="Lakso M."/>
            <person name="Fracchia K.M."/>
            <person name="Antoshechkin I."/>
            <person name="Mortazavi A."/>
            <person name="Wong G."/>
            <person name="Sternberg P.W."/>
        </authorList>
    </citation>
    <scope>NUCLEOTIDE SEQUENCE [LARGE SCALE GENOMIC DNA]</scope>
    <source>
        <strain evidence="2">MT8872</strain>
    </source>
</reference>
<protein>
    <submittedName>
        <fullName evidence="3">Similar to</fullName>
    </submittedName>
</protein>
<feature type="compositionally biased region" description="Low complexity" evidence="1">
    <location>
        <begin position="72"/>
        <end position="82"/>
    </location>
</feature>
<proteinExistence type="predicted"/>
<dbReference type="AlphaFoldDB" id="A0A7E4USB3"/>
<evidence type="ECO:0000256" key="1">
    <source>
        <dbReference type="SAM" id="MobiDB-lite"/>
    </source>
</evidence>
<dbReference type="WBParaSite" id="Pan_g12206.t1">
    <property type="protein sequence ID" value="Pan_g12206.t1"/>
    <property type="gene ID" value="Pan_g12206"/>
</dbReference>
<feature type="region of interest" description="Disordered" evidence="1">
    <location>
        <begin position="58"/>
        <end position="98"/>
    </location>
</feature>
<dbReference type="Proteomes" id="UP000492821">
    <property type="component" value="Unassembled WGS sequence"/>
</dbReference>
<reference evidence="3" key="2">
    <citation type="submission" date="2020-10" db="UniProtKB">
        <authorList>
            <consortium name="WormBaseParasite"/>
        </authorList>
    </citation>
    <scope>IDENTIFICATION</scope>
</reference>
<evidence type="ECO:0000313" key="2">
    <source>
        <dbReference type="Proteomes" id="UP000492821"/>
    </source>
</evidence>
<keyword evidence="2" id="KW-1185">Reference proteome</keyword>
<name>A0A7E4USB3_PANRE</name>
<accession>A0A7E4USB3</accession>
<organism evidence="2 3">
    <name type="scientific">Panagrellus redivivus</name>
    <name type="common">Microworm</name>
    <dbReference type="NCBI Taxonomy" id="6233"/>
    <lineage>
        <taxon>Eukaryota</taxon>
        <taxon>Metazoa</taxon>
        <taxon>Ecdysozoa</taxon>
        <taxon>Nematoda</taxon>
        <taxon>Chromadorea</taxon>
        <taxon>Rhabditida</taxon>
        <taxon>Tylenchina</taxon>
        <taxon>Panagrolaimomorpha</taxon>
        <taxon>Panagrolaimoidea</taxon>
        <taxon>Panagrolaimidae</taxon>
        <taxon>Panagrellus</taxon>
    </lineage>
</organism>
<feature type="region of interest" description="Disordered" evidence="1">
    <location>
        <begin position="1"/>
        <end position="21"/>
    </location>
</feature>
<sequence>MANGWKRGQDTQAAYPMDESTSSAEAFYDAITPESYAHYDDIYGASFALADDFNQPSTSASAGLLENEETSSDYSRPGSSRSMPTSSPAGSSTGLASAMRPSSIDYLSVGESRNVPITPPPSVKTKRKLRFNIPQSLLSSSQPFRHEPAFHLDFRVILIPFPRCL</sequence>
<evidence type="ECO:0000313" key="3">
    <source>
        <dbReference type="WBParaSite" id="Pan_g12206.t1"/>
    </source>
</evidence>
<feature type="compositionally biased region" description="Polar residues" evidence="1">
    <location>
        <begin position="83"/>
        <end position="95"/>
    </location>
</feature>